<sequence length="283" mass="33501">MNLACYCVDTKVYNGSSNFAFYQGFFNANSTTIPKINGQDNRCGKNERVCLSNISEDAEKSYIRIKSHYHTLHGILLQIKDKYCDSSEFKQEKKQSSYSCKLNKSRKRKILESISYVYSGLYQDYALLKIHQENIIKMSQDFENMSLYTNLPKYNEYSNIVEYQQYVDDLKNELKGVFNAIKAFDENQICEKYNFMRDDREESESEKEIKLKDKINKFKSHLINDYSVCIPREHYVYISSKYRSLCDAEEKFNDLATGFIQKFLDFYDKIEADKHKEFEKINS</sequence>
<gene>
    <name evidence="1" type="ORF">AYI70_g8267</name>
</gene>
<protein>
    <submittedName>
        <fullName evidence="1">Uncharacterized protein</fullName>
    </submittedName>
</protein>
<reference evidence="1 2" key="1">
    <citation type="submission" date="2017-01" db="EMBL/GenBank/DDBJ databases">
        <authorList>
            <person name="Mah S.A."/>
            <person name="Swanson W.J."/>
            <person name="Moy G.W."/>
            <person name="Vacquier V.D."/>
        </authorList>
    </citation>
    <scope>NUCLEOTIDE SEQUENCE [LARGE SCALE GENOMIC DNA]</scope>
    <source>
        <strain evidence="1 2">GSMNP</strain>
    </source>
</reference>
<proteinExistence type="predicted"/>
<comment type="caution">
    <text evidence="1">The sequence shown here is derived from an EMBL/GenBank/DDBJ whole genome shotgun (WGS) entry which is preliminary data.</text>
</comment>
<accession>A0A1R1XGR7</accession>
<dbReference type="EMBL" id="LSSN01003321">
    <property type="protein sequence ID" value="OMJ13832.1"/>
    <property type="molecule type" value="Genomic_DNA"/>
</dbReference>
<evidence type="ECO:0000313" key="2">
    <source>
        <dbReference type="Proteomes" id="UP000187283"/>
    </source>
</evidence>
<dbReference type="AlphaFoldDB" id="A0A1R1XGR7"/>
<keyword evidence="2" id="KW-1185">Reference proteome</keyword>
<organism evidence="1 2">
    <name type="scientific">Smittium culicis</name>
    <dbReference type="NCBI Taxonomy" id="133412"/>
    <lineage>
        <taxon>Eukaryota</taxon>
        <taxon>Fungi</taxon>
        <taxon>Fungi incertae sedis</taxon>
        <taxon>Zoopagomycota</taxon>
        <taxon>Kickxellomycotina</taxon>
        <taxon>Harpellomycetes</taxon>
        <taxon>Harpellales</taxon>
        <taxon>Legeriomycetaceae</taxon>
        <taxon>Smittium</taxon>
    </lineage>
</organism>
<dbReference type="Proteomes" id="UP000187283">
    <property type="component" value="Unassembled WGS sequence"/>
</dbReference>
<name>A0A1R1XGR7_9FUNG</name>
<evidence type="ECO:0000313" key="1">
    <source>
        <dbReference type="EMBL" id="OMJ13832.1"/>
    </source>
</evidence>